<reference evidence="8" key="2">
    <citation type="journal article" date="2022" name="Microbiol. Resour. Announc.">
        <title>Whole-Genome Sequence of Entomortierella parvispora E1425, a Mucoromycotan Fungus Associated with Burkholderiaceae-Related Endosymbiotic Bacteria.</title>
        <authorList>
            <person name="Herlambang A."/>
            <person name="Guo Y."/>
            <person name="Takashima Y."/>
            <person name="Narisawa K."/>
            <person name="Ohta H."/>
            <person name="Nishizawa T."/>
        </authorList>
    </citation>
    <scope>NUCLEOTIDE SEQUENCE</scope>
    <source>
        <strain evidence="8">E1425</strain>
    </source>
</reference>
<dbReference type="GO" id="GO:0000981">
    <property type="term" value="F:DNA-binding transcription factor activity, RNA polymerase II-specific"/>
    <property type="evidence" value="ECO:0007669"/>
    <property type="project" value="TreeGrafter"/>
</dbReference>
<dbReference type="InterPro" id="IPR050329">
    <property type="entry name" value="GLI_C2H2-zinc-finger"/>
</dbReference>
<evidence type="ECO:0000256" key="5">
    <source>
        <dbReference type="PROSITE-ProRule" id="PRU00042"/>
    </source>
</evidence>
<evidence type="ECO:0000256" key="6">
    <source>
        <dbReference type="SAM" id="MobiDB-lite"/>
    </source>
</evidence>
<reference evidence="8" key="1">
    <citation type="submission" date="2021-11" db="EMBL/GenBank/DDBJ databases">
        <authorList>
            <person name="Herlambang A."/>
            <person name="Guo Y."/>
            <person name="Takashima Y."/>
            <person name="Nishizawa T."/>
        </authorList>
    </citation>
    <scope>NUCLEOTIDE SEQUENCE</scope>
    <source>
        <strain evidence="8">E1425</strain>
    </source>
</reference>
<feature type="domain" description="C2H2-type" evidence="7">
    <location>
        <begin position="233"/>
        <end position="262"/>
    </location>
</feature>
<feature type="compositionally biased region" description="Basic and acidic residues" evidence="6">
    <location>
        <begin position="42"/>
        <end position="51"/>
    </location>
</feature>
<keyword evidence="3 5" id="KW-0863">Zinc-finger</keyword>
<keyword evidence="2" id="KW-0677">Repeat</keyword>
<evidence type="ECO:0000256" key="3">
    <source>
        <dbReference type="ARBA" id="ARBA00022771"/>
    </source>
</evidence>
<feature type="compositionally biased region" description="Low complexity" evidence="6">
    <location>
        <begin position="161"/>
        <end position="177"/>
    </location>
</feature>
<dbReference type="SUPFAM" id="SSF57667">
    <property type="entry name" value="beta-beta-alpha zinc fingers"/>
    <property type="match status" value="2"/>
</dbReference>
<feature type="compositionally biased region" description="Polar residues" evidence="6">
    <location>
        <begin position="535"/>
        <end position="544"/>
    </location>
</feature>
<evidence type="ECO:0000259" key="7">
    <source>
        <dbReference type="PROSITE" id="PS50157"/>
    </source>
</evidence>
<dbReference type="Gene3D" id="3.30.160.60">
    <property type="entry name" value="Classic Zinc Finger"/>
    <property type="match status" value="3"/>
</dbReference>
<keyword evidence="1" id="KW-0479">Metal-binding</keyword>
<dbReference type="GO" id="GO:0045944">
    <property type="term" value="P:positive regulation of transcription by RNA polymerase II"/>
    <property type="evidence" value="ECO:0007669"/>
    <property type="project" value="UniProtKB-ARBA"/>
</dbReference>
<sequence>MNLSYLLNPLEASKDNKDPSQSGSASASASTKDHISSSTTDIHPRNNRDKASSTVDSETDLTANRAQFKNKGRNVQSLTDGDLTDNRRSCHSDSFDLAPLGLVQEGAAQTPPPPHSSSNRDSLALPKTPLLWDDHERGKESVGVKRKQYRSAKPPRVPITVDGVGSDSNSNSYDYSGKSGGSGSSSTSNSTGMADIRRRGDSFKRGKKSPEPKDADVDSALQPDLERTADGKFRCNWPRCGKEFSVAARLSTHFRIHLGKPPYLCGYKGCEKAFHTSSSLSHHRVVHTDQSLRPYVCRHDRCGATYTQLARLITHQRTTHSGSILFISPEAAASTSSSPTSPLFSSLPPTSASIYATAGDRPAREFPFHLSRTHSDSYPQDGRARRAESDYPDENVNEMRLRAEAALTMASFSTMATIRDASSPWSSSEETPPRARVGPTDYHPHSAPYDNRSYYPQGPSQPTSPDEHQQQPHPPGWFSNQPPARSGHGYHRHSQGTSPLYEGDSPKNDRRRYYQGYSPQAQPVSPDQDRKYQRGWSTQHSPSDNSEEYYRLERGYFDSLYPSEGFSPPQEPPHDKESSPDSPQ</sequence>
<keyword evidence="4" id="KW-0862">Zinc</keyword>
<dbReference type="GO" id="GO:0000978">
    <property type="term" value="F:RNA polymerase II cis-regulatory region sequence-specific DNA binding"/>
    <property type="evidence" value="ECO:0007669"/>
    <property type="project" value="TreeGrafter"/>
</dbReference>
<dbReference type="PROSITE" id="PS00028">
    <property type="entry name" value="ZINC_FINGER_C2H2_1"/>
    <property type="match status" value="3"/>
</dbReference>
<accession>A0A9P3HMC7</accession>
<feature type="compositionally biased region" description="Basic and acidic residues" evidence="6">
    <location>
        <begin position="572"/>
        <end position="584"/>
    </location>
</feature>
<dbReference type="GO" id="GO:0005634">
    <property type="term" value="C:nucleus"/>
    <property type="evidence" value="ECO:0007669"/>
    <property type="project" value="UniProtKB-ARBA"/>
</dbReference>
<feature type="compositionally biased region" description="Basic and acidic residues" evidence="6">
    <location>
        <begin position="132"/>
        <end position="143"/>
    </location>
</feature>
<feature type="domain" description="C2H2-type" evidence="7">
    <location>
        <begin position="263"/>
        <end position="292"/>
    </location>
</feature>
<dbReference type="Proteomes" id="UP000827284">
    <property type="component" value="Unassembled WGS sequence"/>
</dbReference>
<protein>
    <recommendedName>
        <fullName evidence="7">C2H2-type domain-containing protein</fullName>
    </recommendedName>
</protein>
<evidence type="ECO:0000256" key="1">
    <source>
        <dbReference type="ARBA" id="ARBA00022723"/>
    </source>
</evidence>
<keyword evidence="9" id="KW-1185">Reference proteome</keyword>
<evidence type="ECO:0000256" key="4">
    <source>
        <dbReference type="ARBA" id="ARBA00022833"/>
    </source>
</evidence>
<dbReference type="InterPro" id="IPR013087">
    <property type="entry name" value="Znf_C2H2_type"/>
</dbReference>
<dbReference type="PANTHER" id="PTHR19818">
    <property type="entry name" value="ZINC FINGER PROTEIN ZIC AND GLI"/>
    <property type="match status" value="1"/>
</dbReference>
<proteinExistence type="predicted"/>
<feature type="region of interest" description="Disordered" evidence="6">
    <location>
        <begin position="1"/>
        <end position="92"/>
    </location>
</feature>
<organism evidence="8 9">
    <name type="scientific">Entomortierella parvispora</name>
    <dbReference type="NCBI Taxonomy" id="205924"/>
    <lineage>
        <taxon>Eukaryota</taxon>
        <taxon>Fungi</taxon>
        <taxon>Fungi incertae sedis</taxon>
        <taxon>Mucoromycota</taxon>
        <taxon>Mortierellomycotina</taxon>
        <taxon>Mortierellomycetes</taxon>
        <taxon>Mortierellales</taxon>
        <taxon>Mortierellaceae</taxon>
        <taxon>Entomortierella</taxon>
    </lineage>
</organism>
<dbReference type="InterPro" id="IPR036236">
    <property type="entry name" value="Znf_C2H2_sf"/>
</dbReference>
<dbReference type="EMBL" id="BQFW01000015">
    <property type="protein sequence ID" value="GJJ78948.1"/>
    <property type="molecule type" value="Genomic_DNA"/>
</dbReference>
<dbReference type="PANTHER" id="PTHR19818:SF159">
    <property type="entry name" value="C2H2-TYPE DOMAIN-CONTAINING PROTEIN"/>
    <property type="match status" value="1"/>
</dbReference>
<feature type="compositionally biased region" description="Polar residues" evidence="6">
    <location>
        <begin position="52"/>
        <end position="79"/>
    </location>
</feature>
<name>A0A9P3HMC7_9FUNG</name>
<dbReference type="AlphaFoldDB" id="A0A9P3HMC7"/>
<feature type="region of interest" description="Disordered" evidence="6">
    <location>
        <begin position="419"/>
        <end position="584"/>
    </location>
</feature>
<gene>
    <name evidence="8" type="ORF">EMPS_11307</name>
</gene>
<feature type="compositionally biased region" description="Basic and acidic residues" evidence="6">
    <location>
        <begin position="195"/>
        <end position="216"/>
    </location>
</feature>
<feature type="region of interest" description="Disordered" evidence="6">
    <location>
        <begin position="105"/>
        <end position="223"/>
    </location>
</feature>
<feature type="domain" description="C2H2-type" evidence="7">
    <location>
        <begin position="295"/>
        <end position="322"/>
    </location>
</feature>
<dbReference type="PROSITE" id="PS50157">
    <property type="entry name" value="ZINC_FINGER_C2H2_2"/>
    <property type="match status" value="3"/>
</dbReference>
<evidence type="ECO:0000313" key="9">
    <source>
        <dbReference type="Proteomes" id="UP000827284"/>
    </source>
</evidence>
<dbReference type="GO" id="GO:0008270">
    <property type="term" value="F:zinc ion binding"/>
    <property type="evidence" value="ECO:0007669"/>
    <property type="project" value="UniProtKB-KW"/>
</dbReference>
<comment type="caution">
    <text evidence="8">The sequence shown here is derived from an EMBL/GenBank/DDBJ whole genome shotgun (WGS) entry which is preliminary data.</text>
</comment>
<feature type="region of interest" description="Disordered" evidence="6">
    <location>
        <begin position="370"/>
        <end position="394"/>
    </location>
</feature>
<evidence type="ECO:0000313" key="8">
    <source>
        <dbReference type="EMBL" id="GJJ78948.1"/>
    </source>
</evidence>
<evidence type="ECO:0000256" key="2">
    <source>
        <dbReference type="ARBA" id="ARBA00022737"/>
    </source>
</evidence>
<feature type="compositionally biased region" description="Low complexity" evidence="6">
    <location>
        <begin position="20"/>
        <end position="30"/>
    </location>
</feature>
<dbReference type="OrthoDB" id="654211at2759"/>
<dbReference type="SMART" id="SM00355">
    <property type="entry name" value="ZnF_C2H2"/>
    <property type="match status" value="3"/>
</dbReference>